<dbReference type="InterPro" id="IPR025322">
    <property type="entry name" value="PADRE_dom"/>
</dbReference>
<dbReference type="Pfam" id="PF14009">
    <property type="entry name" value="PADRE"/>
    <property type="match status" value="1"/>
</dbReference>
<dbReference type="Proteomes" id="UP001346149">
    <property type="component" value="Unassembled WGS sequence"/>
</dbReference>
<dbReference type="PANTHER" id="PTHR33052">
    <property type="entry name" value="DUF4228 DOMAIN PROTEIN-RELATED"/>
    <property type="match status" value="1"/>
</dbReference>
<gene>
    <name evidence="1" type="ORF">SAY86_008668</name>
</gene>
<evidence type="ECO:0000313" key="2">
    <source>
        <dbReference type="Proteomes" id="UP001346149"/>
    </source>
</evidence>
<name>A0AAN7K900_TRANT</name>
<evidence type="ECO:0000313" key="1">
    <source>
        <dbReference type="EMBL" id="KAK4762900.1"/>
    </source>
</evidence>
<comment type="caution">
    <text evidence="1">The sequence shown here is derived from an EMBL/GenBank/DDBJ whole genome shotgun (WGS) entry which is preliminary data.</text>
</comment>
<dbReference type="EMBL" id="JAXQNO010000024">
    <property type="protein sequence ID" value="KAK4762900.1"/>
    <property type="molecule type" value="Genomic_DNA"/>
</dbReference>
<organism evidence="1 2">
    <name type="scientific">Trapa natans</name>
    <name type="common">Water chestnut</name>
    <dbReference type="NCBI Taxonomy" id="22666"/>
    <lineage>
        <taxon>Eukaryota</taxon>
        <taxon>Viridiplantae</taxon>
        <taxon>Streptophyta</taxon>
        <taxon>Embryophyta</taxon>
        <taxon>Tracheophyta</taxon>
        <taxon>Spermatophyta</taxon>
        <taxon>Magnoliopsida</taxon>
        <taxon>eudicotyledons</taxon>
        <taxon>Gunneridae</taxon>
        <taxon>Pentapetalae</taxon>
        <taxon>rosids</taxon>
        <taxon>malvids</taxon>
        <taxon>Myrtales</taxon>
        <taxon>Lythraceae</taxon>
        <taxon>Trapa</taxon>
    </lineage>
</organism>
<accession>A0AAN7K900</accession>
<proteinExistence type="predicted"/>
<reference evidence="1 2" key="1">
    <citation type="journal article" date="2023" name="Hortic Res">
        <title>Pangenome of water caltrop reveals structural variations and asymmetric subgenome divergence after allopolyploidization.</title>
        <authorList>
            <person name="Zhang X."/>
            <person name="Chen Y."/>
            <person name="Wang L."/>
            <person name="Yuan Y."/>
            <person name="Fang M."/>
            <person name="Shi L."/>
            <person name="Lu R."/>
            <person name="Comes H.P."/>
            <person name="Ma Y."/>
            <person name="Chen Y."/>
            <person name="Huang G."/>
            <person name="Zhou Y."/>
            <person name="Zheng Z."/>
            <person name="Qiu Y."/>
        </authorList>
    </citation>
    <scope>NUCLEOTIDE SEQUENCE [LARGE SCALE GENOMIC DNA]</scope>
    <source>
        <strain evidence="1">F231</strain>
    </source>
</reference>
<dbReference type="AlphaFoldDB" id="A0AAN7K900"/>
<sequence length="188" mass="20220">MGNLASCSFIPRVVSSTRRTRSTRSASRVVFPCGEIRQFRGPVSAAEIMLERPGFFLANTRSLHMGRRFSPLGADEELQLGNLYVMFPIMRASSVVMAADMAVVFMASTSASKRISAAKVGHIPDEAAATPNGRGGRLAATEEDASVEGALAAAAPEFGYRLGSCRSKKPSLETIKEELPPTRRGRSR</sequence>
<keyword evidence="2" id="KW-1185">Reference proteome</keyword>
<protein>
    <submittedName>
        <fullName evidence="1">Uncharacterized protein</fullName>
    </submittedName>
</protein>